<dbReference type="InterPro" id="IPR046348">
    <property type="entry name" value="SIS_dom_sf"/>
</dbReference>
<protein>
    <submittedName>
        <fullName evidence="6">MurR/RpiR family transcriptional regulator</fullName>
    </submittedName>
</protein>
<evidence type="ECO:0000256" key="2">
    <source>
        <dbReference type="ARBA" id="ARBA00023125"/>
    </source>
</evidence>
<dbReference type="InterPro" id="IPR001347">
    <property type="entry name" value="SIS_dom"/>
</dbReference>
<dbReference type="Gene3D" id="1.10.10.10">
    <property type="entry name" value="Winged helix-like DNA-binding domain superfamily/Winged helix DNA-binding domain"/>
    <property type="match status" value="1"/>
</dbReference>
<evidence type="ECO:0000256" key="3">
    <source>
        <dbReference type="ARBA" id="ARBA00023163"/>
    </source>
</evidence>
<name>A0AAW5LJY6_MAMSC</name>
<comment type="caution">
    <text evidence="6">The sequence shown here is derived from an EMBL/GenBank/DDBJ whole genome shotgun (WGS) entry which is preliminary data.</text>
</comment>
<proteinExistence type="predicted"/>
<dbReference type="SUPFAM" id="SSF46689">
    <property type="entry name" value="Homeodomain-like"/>
    <property type="match status" value="1"/>
</dbReference>
<dbReference type="PROSITE" id="PS51071">
    <property type="entry name" value="HTH_RPIR"/>
    <property type="match status" value="1"/>
</dbReference>
<dbReference type="CDD" id="cd05013">
    <property type="entry name" value="SIS_RpiR"/>
    <property type="match status" value="1"/>
</dbReference>
<dbReference type="EMBL" id="JANILD010000004">
    <property type="protein sequence ID" value="MCQ9303829.1"/>
    <property type="molecule type" value="Genomic_DNA"/>
</dbReference>
<dbReference type="InterPro" id="IPR047640">
    <property type="entry name" value="RpiR-like"/>
</dbReference>
<feature type="domain" description="SIS" evidence="5">
    <location>
        <begin position="118"/>
        <end position="260"/>
    </location>
</feature>
<keyword evidence="3" id="KW-0804">Transcription</keyword>
<reference evidence="6" key="1">
    <citation type="submission" date="2022-07" db="EMBL/GenBank/DDBJ databases">
        <title>Bacterial species isolated from the porcine tonsil microbiota.</title>
        <authorList>
            <person name="Oliveira I.M.F."/>
        </authorList>
    </citation>
    <scope>NUCLEOTIDE SEQUENCE</scope>
    <source>
        <strain evidence="6">8QC2O2</strain>
    </source>
</reference>
<evidence type="ECO:0000259" key="4">
    <source>
        <dbReference type="PROSITE" id="PS51071"/>
    </source>
</evidence>
<dbReference type="SUPFAM" id="SSF53697">
    <property type="entry name" value="SIS domain"/>
    <property type="match status" value="1"/>
</dbReference>
<dbReference type="InterPro" id="IPR000281">
    <property type="entry name" value="HTH_RpiR"/>
</dbReference>
<gene>
    <name evidence="6" type="ORF">NQ032_09490</name>
</gene>
<dbReference type="Pfam" id="PF01380">
    <property type="entry name" value="SIS"/>
    <property type="match status" value="1"/>
</dbReference>
<dbReference type="Proteomes" id="UP001204068">
    <property type="component" value="Unassembled WGS sequence"/>
</dbReference>
<dbReference type="InterPro" id="IPR035472">
    <property type="entry name" value="RpiR-like_SIS"/>
</dbReference>
<feature type="domain" description="HTH rpiR-type" evidence="4">
    <location>
        <begin position="1"/>
        <end position="77"/>
    </location>
</feature>
<dbReference type="GO" id="GO:0003677">
    <property type="term" value="F:DNA binding"/>
    <property type="evidence" value="ECO:0007669"/>
    <property type="project" value="UniProtKB-KW"/>
</dbReference>
<dbReference type="Pfam" id="PF01418">
    <property type="entry name" value="HTH_6"/>
    <property type="match status" value="1"/>
</dbReference>
<organism evidence="6 7">
    <name type="scientific">Mammaliicoccus sciuri</name>
    <name type="common">Staphylococcus sciuri</name>
    <dbReference type="NCBI Taxonomy" id="1296"/>
    <lineage>
        <taxon>Bacteria</taxon>
        <taxon>Bacillati</taxon>
        <taxon>Bacillota</taxon>
        <taxon>Bacilli</taxon>
        <taxon>Bacillales</taxon>
        <taxon>Staphylococcaceae</taxon>
        <taxon>Mammaliicoccus</taxon>
    </lineage>
</organism>
<evidence type="ECO:0000259" key="5">
    <source>
        <dbReference type="PROSITE" id="PS51464"/>
    </source>
</evidence>
<dbReference type="GO" id="GO:0003700">
    <property type="term" value="F:DNA-binding transcription factor activity"/>
    <property type="evidence" value="ECO:0007669"/>
    <property type="project" value="InterPro"/>
</dbReference>
<dbReference type="InterPro" id="IPR036388">
    <property type="entry name" value="WH-like_DNA-bd_sf"/>
</dbReference>
<dbReference type="AlphaFoldDB" id="A0AAW5LJY6"/>
<dbReference type="InterPro" id="IPR009057">
    <property type="entry name" value="Homeodomain-like_sf"/>
</dbReference>
<dbReference type="PROSITE" id="PS51464">
    <property type="entry name" value="SIS"/>
    <property type="match status" value="1"/>
</dbReference>
<dbReference type="PANTHER" id="PTHR30514:SF21">
    <property type="entry name" value="RPIR-FAMILY TRANSCRIPTIONAL REGULATOR"/>
    <property type="match status" value="1"/>
</dbReference>
<evidence type="ECO:0000256" key="1">
    <source>
        <dbReference type="ARBA" id="ARBA00023015"/>
    </source>
</evidence>
<evidence type="ECO:0000313" key="6">
    <source>
        <dbReference type="EMBL" id="MCQ9303829.1"/>
    </source>
</evidence>
<accession>A0AAW5LJY6</accession>
<dbReference type="GO" id="GO:1901135">
    <property type="term" value="P:carbohydrate derivative metabolic process"/>
    <property type="evidence" value="ECO:0007669"/>
    <property type="project" value="InterPro"/>
</dbReference>
<dbReference type="PANTHER" id="PTHR30514">
    <property type="entry name" value="GLUCOKINASE"/>
    <property type="match status" value="1"/>
</dbReference>
<dbReference type="GO" id="GO:0097367">
    <property type="term" value="F:carbohydrate derivative binding"/>
    <property type="evidence" value="ECO:0007669"/>
    <property type="project" value="InterPro"/>
</dbReference>
<evidence type="ECO:0000313" key="7">
    <source>
        <dbReference type="Proteomes" id="UP001204068"/>
    </source>
</evidence>
<dbReference type="Gene3D" id="3.40.50.10490">
    <property type="entry name" value="Glucose-6-phosphate isomerase like protein, domain 1"/>
    <property type="match status" value="1"/>
</dbReference>
<dbReference type="RefSeq" id="WP_049320537.1">
    <property type="nucleotide sequence ID" value="NZ_CP064868.1"/>
</dbReference>
<keyword evidence="2" id="KW-0238">DNA-binding</keyword>
<keyword evidence="1" id="KW-0805">Transcription regulation</keyword>
<sequence>MNFQQRVQYFYSKLSDSDKYLINYIEKNYLDMVNLSIIKLSEDANVSTSTIVRCMKKLDYSGFTDFKFQIATEISNTNPKSLEQVEYIDSQIQTAIIKNKEEVDKTIRYIQSSIIEDAISAIKYSKKVTIFARGFSEHISNEMTIKLQLLNKYTEEHNDPNIIRIKSKTFTKDDLVIFISLNGETEELVEAAEYCKNLNVKTICLTTNKEGRLYELCDIILLGFKSDKNYLPEYEVRSRLPLQVLSRILLDAYVIRNDQNS</sequence>